<dbReference type="EMBL" id="MWPV01000008">
    <property type="protein sequence ID" value="OUL56083.1"/>
    <property type="molecule type" value="Genomic_DNA"/>
</dbReference>
<organism evidence="2 3">
    <name type="scientific">Pseudoalteromonas ulvae</name>
    <dbReference type="NCBI Taxonomy" id="107327"/>
    <lineage>
        <taxon>Bacteria</taxon>
        <taxon>Pseudomonadati</taxon>
        <taxon>Pseudomonadota</taxon>
        <taxon>Gammaproteobacteria</taxon>
        <taxon>Alteromonadales</taxon>
        <taxon>Pseudoalteromonadaceae</taxon>
        <taxon>Pseudoalteromonas</taxon>
    </lineage>
</organism>
<evidence type="ECO:0000313" key="2">
    <source>
        <dbReference type="EMBL" id="OUL56083.1"/>
    </source>
</evidence>
<keyword evidence="1" id="KW-0812">Transmembrane</keyword>
<accession>A0A244CM87</accession>
<proteinExistence type="predicted"/>
<sequence length="64" mass="7322">MLPLSKFVALFYGAWIICLVLIRNKPFMIHILNHVNDCMNFILFSTGNAILADNMDIDHIGERS</sequence>
<dbReference type="Proteomes" id="UP000194841">
    <property type="component" value="Unassembled WGS sequence"/>
</dbReference>
<protein>
    <submittedName>
        <fullName evidence="2">Uncharacterized protein</fullName>
    </submittedName>
</protein>
<dbReference type="AlphaFoldDB" id="A0A244CM87"/>
<keyword evidence="3" id="KW-1185">Reference proteome</keyword>
<reference evidence="2 3" key="1">
    <citation type="submission" date="2017-02" db="EMBL/GenBank/DDBJ databases">
        <title>Pseudoalteromonas ulvae TC14 Genome.</title>
        <authorList>
            <person name="Molmeret M."/>
        </authorList>
    </citation>
    <scope>NUCLEOTIDE SEQUENCE [LARGE SCALE GENOMIC DNA]</scope>
    <source>
        <strain evidence="2">TC14</strain>
    </source>
</reference>
<feature type="transmembrane region" description="Helical" evidence="1">
    <location>
        <begin position="6"/>
        <end position="22"/>
    </location>
</feature>
<keyword evidence="1" id="KW-1133">Transmembrane helix</keyword>
<gene>
    <name evidence="2" type="ORF">B1199_20500</name>
</gene>
<evidence type="ECO:0000313" key="3">
    <source>
        <dbReference type="Proteomes" id="UP000194841"/>
    </source>
</evidence>
<comment type="caution">
    <text evidence="2">The sequence shown here is derived from an EMBL/GenBank/DDBJ whole genome shotgun (WGS) entry which is preliminary data.</text>
</comment>
<evidence type="ECO:0000256" key="1">
    <source>
        <dbReference type="SAM" id="Phobius"/>
    </source>
</evidence>
<keyword evidence="1" id="KW-0472">Membrane</keyword>
<name>A0A244CM87_PSEDV</name>